<proteinExistence type="predicted"/>
<dbReference type="EMBL" id="BMGI01000001">
    <property type="protein sequence ID" value="GGD22848.1"/>
    <property type="molecule type" value="Genomic_DNA"/>
</dbReference>
<gene>
    <name evidence="1" type="ORF">GCM10011358_04220</name>
</gene>
<reference evidence="2" key="1">
    <citation type="journal article" date="2019" name="Int. J. Syst. Evol. Microbiol.">
        <title>The Global Catalogue of Microorganisms (GCM) 10K type strain sequencing project: providing services to taxonomists for standard genome sequencing and annotation.</title>
        <authorList>
            <consortium name="The Broad Institute Genomics Platform"/>
            <consortium name="The Broad Institute Genome Sequencing Center for Infectious Disease"/>
            <person name="Wu L."/>
            <person name="Ma J."/>
        </authorList>
    </citation>
    <scope>NUCLEOTIDE SEQUENCE [LARGE SCALE GENOMIC DNA]</scope>
    <source>
        <strain evidence="2">CGMCC 1.12922</strain>
    </source>
</reference>
<comment type="caution">
    <text evidence="1">The sequence shown here is derived from an EMBL/GenBank/DDBJ whole genome shotgun (WGS) entry which is preliminary data.</text>
</comment>
<organism evidence="1 2">
    <name type="scientific">Sinisalibacter lacisalsi</name>
    <dbReference type="NCBI Taxonomy" id="1526570"/>
    <lineage>
        <taxon>Bacteria</taxon>
        <taxon>Pseudomonadati</taxon>
        <taxon>Pseudomonadota</taxon>
        <taxon>Alphaproteobacteria</taxon>
        <taxon>Rhodobacterales</taxon>
        <taxon>Roseobacteraceae</taxon>
        <taxon>Sinisalibacter</taxon>
    </lineage>
</organism>
<dbReference type="Proteomes" id="UP000617355">
    <property type="component" value="Unassembled WGS sequence"/>
</dbReference>
<name>A0ABQ1QE25_9RHOB</name>
<protein>
    <recommendedName>
        <fullName evidence="3">Flagellar FliJ protein</fullName>
    </recommendedName>
</protein>
<accession>A0ABQ1QE25</accession>
<evidence type="ECO:0000313" key="1">
    <source>
        <dbReference type="EMBL" id="GGD22848.1"/>
    </source>
</evidence>
<keyword evidence="2" id="KW-1185">Reference proteome</keyword>
<dbReference type="RefSeq" id="WP_188525954.1">
    <property type="nucleotide sequence ID" value="NZ_BMGI01000001.1"/>
</dbReference>
<evidence type="ECO:0000313" key="2">
    <source>
        <dbReference type="Proteomes" id="UP000617355"/>
    </source>
</evidence>
<sequence length="135" mass="15015">MKSGLADLEVLTTMVLDRELARLRELAEVVRQRQRAVADLAEASKDRSAALLREDGAGDLAALNGRDPLWQAWLHRERDQRQAAVARAMAEMEAQRLLAGRAFGRADAVRQMRRAEIATKREVATRRSIAEPGGD</sequence>
<evidence type="ECO:0008006" key="3">
    <source>
        <dbReference type="Google" id="ProtNLM"/>
    </source>
</evidence>